<evidence type="ECO:0000313" key="1">
    <source>
        <dbReference type="EMBL" id="KRZ18157.1"/>
    </source>
</evidence>
<evidence type="ECO:0000313" key="2">
    <source>
        <dbReference type="Proteomes" id="UP000055024"/>
    </source>
</evidence>
<comment type="caution">
    <text evidence="1">The sequence shown here is derived from an EMBL/GenBank/DDBJ whole genome shotgun (WGS) entry which is preliminary data.</text>
</comment>
<sequence length="59" mass="7294">MTLYYDTLLKQLCNPAENMALFIKFQELFIFCNYEKQALKTLFVRRVYFKYDTLKCHRK</sequence>
<dbReference type="EMBL" id="JYDP01000004">
    <property type="protein sequence ID" value="KRZ18157.1"/>
    <property type="molecule type" value="Genomic_DNA"/>
</dbReference>
<reference evidence="1 2" key="1">
    <citation type="submission" date="2015-01" db="EMBL/GenBank/DDBJ databases">
        <title>Evolution of Trichinella species and genotypes.</title>
        <authorList>
            <person name="Korhonen P.K."/>
            <person name="Edoardo P."/>
            <person name="Giuseppe L.R."/>
            <person name="Gasser R.B."/>
        </authorList>
    </citation>
    <scope>NUCLEOTIDE SEQUENCE [LARGE SCALE GENOMIC DNA]</scope>
    <source>
        <strain evidence="1">ISS1029</strain>
    </source>
</reference>
<name>A0A0V1I5M1_9BILA</name>
<accession>A0A0V1I5M1</accession>
<proteinExistence type="predicted"/>
<dbReference type="Proteomes" id="UP000055024">
    <property type="component" value="Unassembled WGS sequence"/>
</dbReference>
<dbReference type="AlphaFoldDB" id="A0A0V1I5M1"/>
<gene>
    <name evidence="1" type="ORF">T11_4414</name>
</gene>
<protein>
    <submittedName>
        <fullName evidence="1">Uncharacterized protein</fullName>
    </submittedName>
</protein>
<organism evidence="1 2">
    <name type="scientific">Trichinella zimbabwensis</name>
    <dbReference type="NCBI Taxonomy" id="268475"/>
    <lineage>
        <taxon>Eukaryota</taxon>
        <taxon>Metazoa</taxon>
        <taxon>Ecdysozoa</taxon>
        <taxon>Nematoda</taxon>
        <taxon>Enoplea</taxon>
        <taxon>Dorylaimia</taxon>
        <taxon>Trichinellida</taxon>
        <taxon>Trichinellidae</taxon>
        <taxon>Trichinella</taxon>
    </lineage>
</organism>
<keyword evidence="2" id="KW-1185">Reference proteome</keyword>